<dbReference type="InterPro" id="IPR050180">
    <property type="entry name" value="RNR_Ribonuclease"/>
</dbReference>
<dbReference type="SMART" id="SM00955">
    <property type="entry name" value="RNB"/>
    <property type="match status" value="1"/>
</dbReference>
<evidence type="ECO:0000256" key="6">
    <source>
        <dbReference type="ARBA" id="ARBA00022884"/>
    </source>
</evidence>
<dbReference type="NCBIfam" id="TIGR00358">
    <property type="entry name" value="3_prime_RNase"/>
    <property type="match status" value="1"/>
</dbReference>
<dbReference type="Gene3D" id="2.40.50.140">
    <property type="entry name" value="Nucleic acid-binding proteins"/>
    <property type="match status" value="2"/>
</dbReference>
<dbReference type="Pfam" id="PF00575">
    <property type="entry name" value="S1"/>
    <property type="match status" value="1"/>
</dbReference>
<dbReference type="CDD" id="cd04471">
    <property type="entry name" value="S1_RNase_R"/>
    <property type="match status" value="1"/>
</dbReference>
<dbReference type="InterPro" id="IPR004476">
    <property type="entry name" value="RNase_II/RNase_R"/>
</dbReference>
<dbReference type="EC" id="3.1.13.1" evidence="7"/>
<dbReference type="Proteomes" id="UP000063781">
    <property type="component" value="Chromosome"/>
</dbReference>
<keyword evidence="4 7" id="KW-0378">Hydrolase</keyword>
<dbReference type="OrthoDB" id="9764149at2"/>
<evidence type="ECO:0000259" key="8">
    <source>
        <dbReference type="PROSITE" id="PS50126"/>
    </source>
</evidence>
<dbReference type="HAMAP" id="MF_01895">
    <property type="entry name" value="RNase_R"/>
    <property type="match status" value="1"/>
</dbReference>
<dbReference type="GO" id="GO:0003723">
    <property type="term" value="F:RNA binding"/>
    <property type="evidence" value="ECO:0007669"/>
    <property type="project" value="UniProtKB-UniRule"/>
</dbReference>
<dbReference type="PANTHER" id="PTHR23355:SF9">
    <property type="entry name" value="DIS3-LIKE EXONUCLEASE 2"/>
    <property type="match status" value="1"/>
</dbReference>
<feature type="domain" description="S1 motif" evidence="8">
    <location>
        <begin position="605"/>
        <end position="684"/>
    </location>
</feature>
<gene>
    <name evidence="7" type="primary">rnr</name>
    <name evidence="9" type="ORF">AOC36_01830</name>
</gene>
<dbReference type="GO" id="GO:0006402">
    <property type="term" value="P:mRNA catabolic process"/>
    <property type="evidence" value="ECO:0007669"/>
    <property type="project" value="TreeGrafter"/>
</dbReference>
<comment type="subcellular location">
    <subcellularLocation>
        <location evidence="7">Cytoplasm</location>
    </subcellularLocation>
</comment>
<organism evidence="9 10">
    <name type="scientific">Erysipelothrix larvae</name>
    <dbReference type="NCBI Taxonomy" id="1514105"/>
    <lineage>
        <taxon>Bacteria</taxon>
        <taxon>Bacillati</taxon>
        <taxon>Bacillota</taxon>
        <taxon>Erysipelotrichia</taxon>
        <taxon>Erysipelotrichales</taxon>
        <taxon>Erysipelotrichaceae</taxon>
        <taxon>Erysipelothrix</taxon>
    </lineage>
</organism>
<comment type="function">
    <text evidence="7">3'-5' exoribonuclease that releases 5'-nucleoside monophosphates and is involved in maturation of structured RNAs.</text>
</comment>
<evidence type="ECO:0000256" key="4">
    <source>
        <dbReference type="ARBA" id="ARBA00022801"/>
    </source>
</evidence>
<dbReference type="PROSITE" id="PS01175">
    <property type="entry name" value="RIBONUCLEASE_II"/>
    <property type="match status" value="1"/>
</dbReference>
<dbReference type="STRING" id="1514105.AOC36_01830"/>
<evidence type="ECO:0000256" key="2">
    <source>
        <dbReference type="ARBA" id="ARBA00022490"/>
    </source>
</evidence>
<keyword evidence="3 7" id="KW-0540">Nuclease</keyword>
<dbReference type="AlphaFoldDB" id="A0A0X8GYI7"/>
<comment type="catalytic activity">
    <reaction evidence="1 7">
        <text>Exonucleolytic cleavage in the 3'- to 5'-direction to yield nucleoside 5'-phosphates.</text>
        <dbReference type="EC" id="3.1.13.1"/>
    </reaction>
</comment>
<evidence type="ECO:0000256" key="3">
    <source>
        <dbReference type="ARBA" id="ARBA00022722"/>
    </source>
</evidence>
<dbReference type="InterPro" id="IPR022966">
    <property type="entry name" value="RNase_II/R_CS"/>
</dbReference>
<dbReference type="SMART" id="SM00316">
    <property type="entry name" value="S1"/>
    <property type="match status" value="1"/>
</dbReference>
<dbReference type="InterPro" id="IPR001900">
    <property type="entry name" value="RNase_II/R"/>
</dbReference>
<sequence>MKHTDTQYEKVKQALFKANGTVYSVDTWIQNLNQTLGFSSSICESVFKTMKAHEELVQIDDLLYVIDKTHFRLGTLRVVRETFGFVGDKADAIYIGGRNFNGALDRDVVLVQCNQVNKQEEGDVIKVMERKRSFILGTFEKKGKTLLFKPYENKFPYNFEIKGEATPNQRVIIAVDRVKNGVVEGHVQSVLGLADEPGIDVISVLMVHDLEVAFNQDALDQAATMPDEVDPTSFEGRIDHRNQNVITVDGEDAKDLDDAIYLERKADGYRLYVHIADVSHYVTPKSPLDVNASERTSSIYLVDRVVPMLPKNLSNGVCSLHPNVDRLTLTCMMDIDSKGVVDNYAVYPSIIQSKRRMSYNEINQNDTWGNETDMIHDMLHCAQILHYTRNQAGSIDFESDEAKYVVDHEGNVLDIYRRTQGEAEAMIEAFMVCANETVARHCKYLEIPIMYRVHEKPDLEKVKGLSHTLRTLGYRMKGSLDKIHPKTLQKAMDYFKDRPEGPVVSRLMIRSMSKARYDQEPIGHFGLALEDYAHFTSPIRRYPDLWLHQCLRKYVFNHDFSHFNDDVQMAQDCAAHVSSKERDIMEAERDVEKIKKAQYMKDKKGEAYEGFISGFSNYGIFVELENTVEGVVPFRSMRDHMVVDMASQKAIGTHTNVTYVLGQKVNVKVESVDLQEHEVEFFMKEKRGAKKRVKYRKKS</sequence>
<dbReference type="RefSeq" id="WP_067630615.1">
    <property type="nucleotide sequence ID" value="NZ_CP013213.1"/>
</dbReference>
<dbReference type="NCBIfam" id="TIGR02063">
    <property type="entry name" value="RNase_R"/>
    <property type="match status" value="1"/>
</dbReference>
<dbReference type="InterPro" id="IPR011805">
    <property type="entry name" value="RNase_R"/>
</dbReference>
<dbReference type="GO" id="GO:0005829">
    <property type="term" value="C:cytosol"/>
    <property type="evidence" value="ECO:0007669"/>
    <property type="project" value="TreeGrafter"/>
</dbReference>
<evidence type="ECO:0000313" key="10">
    <source>
        <dbReference type="Proteomes" id="UP000063781"/>
    </source>
</evidence>
<dbReference type="SUPFAM" id="SSF50249">
    <property type="entry name" value="Nucleic acid-binding proteins"/>
    <property type="match status" value="4"/>
</dbReference>
<proteinExistence type="inferred from homology"/>
<dbReference type="KEGG" id="erl:AOC36_01830"/>
<dbReference type="GO" id="GO:0008859">
    <property type="term" value="F:exoribonuclease II activity"/>
    <property type="evidence" value="ECO:0007669"/>
    <property type="project" value="UniProtKB-UniRule"/>
</dbReference>
<accession>A0A0X8GYI7</accession>
<dbReference type="PANTHER" id="PTHR23355">
    <property type="entry name" value="RIBONUCLEASE"/>
    <property type="match status" value="1"/>
</dbReference>
<keyword evidence="6 7" id="KW-0694">RNA-binding</keyword>
<evidence type="ECO:0000256" key="7">
    <source>
        <dbReference type="HAMAP-Rule" id="MF_01895"/>
    </source>
</evidence>
<keyword evidence="5 7" id="KW-0269">Exonuclease</keyword>
<comment type="similarity">
    <text evidence="7">Belongs to the RNR ribonuclease family. RNase R subfamily.</text>
</comment>
<keyword evidence="2 7" id="KW-0963">Cytoplasm</keyword>
<protein>
    <recommendedName>
        <fullName evidence="7">Ribonuclease R</fullName>
        <shortName evidence="7">RNase R</shortName>
        <ecNumber evidence="7">3.1.13.1</ecNumber>
    </recommendedName>
</protein>
<evidence type="ECO:0000313" key="9">
    <source>
        <dbReference type="EMBL" id="AMC92767.1"/>
    </source>
</evidence>
<evidence type="ECO:0000256" key="5">
    <source>
        <dbReference type="ARBA" id="ARBA00022839"/>
    </source>
</evidence>
<dbReference type="EMBL" id="CP013213">
    <property type="protein sequence ID" value="AMC92767.1"/>
    <property type="molecule type" value="Genomic_DNA"/>
</dbReference>
<keyword evidence="10" id="KW-1185">Reference proteome</keyword>
<dbReference type="PROSITE" id="PS50126">
    <property type="entry name" value="S1"/>
    <property type="match status" value="1"/>
</dbReference>
<name>A0A0X8GYI7_9FIRM</name>
<dbReference type="InterPro" id="IPR012340">
    <property type="entry name" value="NA-bd_OB-fold"/>
</dbReference>
<dbReference type="Pfam" id="PF00773">
    <property type="entry name" value="RNB"/>
    <property type="match status" value="1"/>
</dbReference>
<reference evidence="9 10" key="1">
    <citation type="submission" date="2015-10" db="EMBL/GenBank/DDBJ databases">
        <title>Erysipelothrix larvae sp. LV19 isolated from the larval gut of the rhinoceros beetle, Trypoxylus dichotomus.</title>
        <authorList>
            <person name="Lim S."/>
            <person name="Kim B.-C."/>
        </authorList>
    </citation>
    <scope>NUCLEOTIDE SEQUENCE [LARGE SCALE GENOMIC DNA]</scope>
    <source>
        <strain evidence="9 10">LV19</strain>
    </source>
</reference>
<evidence type="ECO:0000256" key="1">
    <source>
        <dbReference type="ARBA" id="ARBA00001849"/>
    </source>
</evidence>
<dbReference type="InterPro" id="IPR003029">
    <property type="entry name" value="S1_domain"/>
</dbReference>